<accession>A0A0R3X4H0</accession>
<feature type="signal peptide" evidence="2">
    <location>
        <begin position="1"/>
        <end position="17"/>
    </location>
</feature>
<organism evidence="5">
    <name type="scientific">Hydatigena taeniaeformis</name>
    <name type="common">Feline tapeworm</name>
    <name type="synonym">Taenia taeniaeformis</name>
    <dbReference type="NCBI Taxonomy" id="6205"/>
    <lineage>
        <taxon>Eukaryota</taxon>
        <taxon>Metazoa</taxon>
        <taxon>Spiralia</taxon>
        <taxon>Lophotrochozoa</taxon>
        <taxon>Platyhelminthes</taxon>
        <taxon>Cestoda</taxon>
        <taxon>Eucestoda</taxon>
        <taxon>Cyclophyllidea</taxon>
        <taxon>Taeniidae</taxon>
        <taxon>Hydatigera</taxon>
    </lineage>
</organism>
<evidence type="ECO:0000313" key="4">
    <source>
        <dbReference type="Proteomes" id="UP000274429"/>
    </source>
</evidence>
<dbReference type="AlphaFoldDB" id="A0A0R3X4H0"/>
<keyword evidence="1" id="KW-0472">Membrane</keyword>
<sequence>MMMIMMMIGQPLICCGAVCGLMEDRCVVVQRWWEVWWFGVDAGARSCSVDDMVEAVAKMQGKIKQRALEYRYSGLLEESSSVCLLLLLLLLPLCNALHLLSGWDWWCLRKY</sequence>
<feature type="transmembrane region" description="Helical" evidence="1">
    <location>
        <begin position="79"/>
        <end position="100"/>
    </location>
</feature>
<evidence type="ECO:0000256" key="1">
    <source>
        <dbReference type="SAM" id="Phobius"/>
    </source>
</evidence>
<dbReference type="EMBL" id="UYWX01020480">
    <property type="protein sequence ID" value="VDM32825.1"/>
    <property type="molecule type" value="Genomic_DNA"/>
</dbReference>
<proteinExistence type="predicted"/>
<protein>
    <submittedName>
        <fullName evidence="5">Secreted protein</fullName>
    </submittedName>
</protein>
<keyword evidence="2" id="KW-0732">Signal</keyword>
<evidence type="ECO:0000313" key="3">
    <source>
        <dbReference type="EMBL" id="VDM32825.1"/>
    </source>
</evidence>
<keyword evidence="1" id="KW-0812">Transmembrane</keyword>
<keyword evidence="1" id="KW-1133">Transmembrane helix</keyword>
<dbReference type="Proteomes" id="UP000274429">
    <property type="component" value="Unassembled WGS sequence"/>
</dbReference>
<feature type="chain" id="PRO_5043133184" evidence="2">
    <location>
        <begin position="18"/>
        <end position="111"/>
    </location>
</feature>
<evidence type="ECO:0000313" key="5">
    <source>
        <dbReference type="WBParaSite" id="TTAC_0000830901-mRNA-1"/>
    </source>
</evidence>
<name>A0A0R3X4H0_HYDTA</name>
<keyword evidence="4" id="KW-1185">Reference proteome</keyword>
<gene>
    <name evidence="3" type="ORF">TTAC_LOCUS8297</name>
</gene>
<dbReference type="WBParaSite" id="TTAC_0000830901-mRNA-1">
    <property type="protein sequence ID" value="TTAC_0000830901-mRNA-1"/>
    <property type="gene ID" value="TTAC_0000830901"/>
</dbReference>
<reference evidence="5" key="1">
    <citation type="submission" date="2017-02" db="UniProtKB">
        <authorList>
            <consortium name="WormBaseParasite"/>
        </authorList>
    </citation>
    <scope>IDENTIFICATION</scope>
</reference>
<evidence type="ECO:0000256" key="2">
    <source>
        <dbReference type="SAM" id="SignalP"/>
    </source>
</evidence>
<reference evidence="3 4" key="2">
    <citation type="submission" date="2018-11" db="EMBL/GenBank/DDBJ databases">
        <authorList>
            <consortium name="Pathogen Informatics"/>
        </authorList>
    </citation>
    <scope>NUCLEOTIDE SEQUENCE [LARGE SCALE GENOMIC DNA]</scope>
</reference>